<dbReference type="GO" id="GO:0008168">
    <property type="term" value="F:methyltransferase activity"/>
    <property type="evidence" value="ECO:0007669"/>
    <property type="project" value="UniProtKB-KW"/>
</dbReference>
<evidence type="ECO:0000313" key="1">
    <source>
        <dbReference type="EMBL" id="MBL6082727.1"/>
    </source>
</evidence>
<keyword evidence="1" id="KW-0489">Methyltransferase</keyword>
<keyword evidence="1" id="KW-0808">Transferase</keyword>
<organism evidence="1 2">
    <name type="scientific">Belnapia arida</name>
    <dbReference type="NCBI Taxonomy" id="2804533"/>
    <lineage>
        <taxon>Bacteria</taxon>
        <taxon>Pseudomonadati</taxon>
        <taxon>Pseudomonadota</taxon>
        <taxon>Alphaproteobacteria</taxon>
        <taxon>Acetobacterales</taxon>
        <taxon>Roseomonadaceae</taxon>
        <taxon>Belnapia</taxon>
    </lineage>
</organism>
<evidence type="ECO:0000313" key="2">
    <source>
        <dbReference type="Proteomes" id="UP000660885"/>
    </source>
</evidence>
<dbReference type="RefSeq" id="WP_202836057.1">
    <property type="nucleotide sequence ID" value="NZ_JAETWB010000112.1"/>
</dbReference>
<gene>
    <name evidence="1" type="ORF">JMJ56_32740</name>
</gene>
<accession>A0ABS1UDF7</accession>
<comment type="caution">
    <text evidence="1">The sequence shown here is derived from an EMBL/GenBank/DDBJ whole genome shotgun (WGS) entry which is preliminary data.</text>
</comment>
<proteinExistence type="predicted"/>
<protein>
    <submittedName>
        <fullName evidence="1">Class I SAM-dependent methyltransferase</fullName>
    </submittedName>
</protein>
<dbReference type="InterPro" id="IPR029063">
    <property type="entry name" value="SAM-dependent_MTases_sf"/>
</dbReference>
<keyword evidence="2" id="KW-1185">Reference proteome</keyword>
<name>A0ABS1UDF7_9PROT</name>
<dbReference type="EMBL" id="JAETWB010000112">
    <property type="protein sequence ID" value="MBL6082727.1"/>
    <property type="molecule type" value="Genomic_DNA"/>
</dbReference>
<reference evidence="1 2" key="1">
    <citation type="submission" date="2021-01" db="EMBL/GenBank/DDBJ databases">
        <title>Belnapia mucosa sp. nov. and Belnapia arida sp. nov., isolated from the Tabernas Desert (Almeria, Spain).</title>
        <authorList>
            <person name="Molina-Menor E."/>
            <person name="Vidal-Verdu A."/>
            <person name="Calonge A."/>
            <person name="Satari L."/>
            <person name="Pereto J."/>
            <person name="Porcar M."/>
        </authorList>
    </citation>
    <scope>NUCLEOTIDE SEQUENCE [LARGE SCALE GENOMIC DNA]</scope>
    <source>
        <strain evidence="1 2">T18</strain>
    </source>
</reference>
<dbReference type="Pfam" id="PF13578">
    <property type="entry name" value="Methyltransf_24"/>
    <property type="match status" value="1"/>
</dbReference>
<sequence>MLKKFFRSARGAQGEGKGIAQRRAEFIRSLHRELLGRDIDAEALKRRVCELAPLSAEEIFTVFTSSEEYQRRQTRTVPLFVPPGHFYSPVTNPQELQADAARIFDRDTPPAGVDLQETEQLRYAERMAEHYGSLEFGAGARPGLRYHYDNPAFSYGDGIALACTLLIHRPANFIEVGSGYSSAATLDIIERRLGWATSCLFIDPYTDRLEALLQPEDRGRIEIVRARVQDVELSVYDRLRTGDVLFIDSTHVVKTGSDVAHHLTRVLPRLRPGVLVHFHDVFYPFEYPEQWAILENRSWNELHCLHAFLHANKDWEIVFFNDFMARAHRELLGRMMPLFLANPGGSLWLRKVN</sequence>
<dbReference type="Gene3D" id="3.40.50.150">
    <property type="entry name" value="Vaccinia Virus protein VP39"/>
    <property type="match status" value="1"/>
</dbReference>
<dbReference type="GO" id="GO:0032259">
    <property type="term" value="P:methylation"/>
    <property type="evidence" value="ECO:0007669"/>
    <property type="project" value="UniProtKB-KW"/>
</dbReference>
<dbReference type="Proteomes" id="UP000660885">
    <property type="component" value="Unassembled WGS sequence"/>
</dbReference>
<dbReference type="SUPFAM" id="SSF53335">
    <property type="entry name" value="S-adenosyl-L-methionine-dependent methyltransferases"/>
    <property type="match status" value="1"/>
</dbReference>